<evidence type="ECO:0000313" key="1">
    <source>
        <dbReference type="EMBL" id="MBB5055018.1"/>
    </source>
</evidence>
<dbReference type="Gene3D" id="1.20.120.1630">
    <property type="match status" value="1"/>
</dbReference>
<sequence length="50" mass="5662">MYVKLAKNEEREALTTFGDNYRSYMADVPSFIPRLSRLLTGHAQKQSGNG</sequence>
<accession>A0A840NB80</accession>
<name>A0A840NB80_9BRAD</name>
<protein>
    <submittedName>
        <fullName evidence="1">Protein-S-isoprenylcysteine O-methyltransferase Ste14</fullName>
    </submittedName>
</protein>
<dbReference type="AlphaFoldDB" id="A0A840NB80"/>
<proteinExistence type="predicted"/>
<dbReference type="GO" id="GO:0032259">
    <property type="term" value="P:methylation"/>
    <property type="evidence" value="ECO:0007669"/>
    <property type="project" value="UniProtKB-KW"/>
</dbReference>
<dbReference type="EMBL" id="JACHIJ010000010">
    <property type="protein sequence ID" value="MBB5055018.1"/>
    <property type="molecule type" value="Genomic_DNA"/>
</dbReference>
<dbReference type="GO" id="GO:0008168">
    <property type="term" value="F:methyltransferase activity"/>
    <property type="evidence" value="ECO:0007669"/>
    <property type="project" value="UniProtKB-KW"/>
</dbReference>
<comment type="caution">
    <text evidence="1">The sequence shown here is derived from an EMBL/GenBank/DDBJ whole genome shotgun (WGS) entry which is preliminary data.</text>
</comment>
<reference evidence="1 2" key="1">
    <citation type="submission" date="2020-08" db="EMBL/GenBank/DDBJ databases">
        <title>Genomic Encyclopedia of Type Strains, Phase IV (KMG-IV): sequencing the most valuable type-strain genomes for metagenomic binning, comparative biology and taxonomic classification.</title>
        <authorList>
            <person name="Goeker M."/>
        </authorList>
    </citation>
    <scope>NUCLEOTIDE SEQUENCE [LARGE SCALE GENOMIC DNA]</scope>
    <source>
        <strain evidence="1 2">DSM 17498</strain>
    </source>
</reference>
<evidence type="ECO:0000313" key="2">
    <source>
        <dbReference type="Proteomes" id="UP000521227"/>
    </source>
</evidence>
<dbReference type="Proteomes" id="UP000521227">
    <property type="component" value="Unassembled WGS sequence"/>
</dbReference>
<gene>
    <name evidence="1" type="ORF">HNQ36_005029</name>
</gene>
<keyword evidence="1" id="KW-0489">Methyltransferase</keyword>
<organism evidence="1 2">
    <name type="scientific">Afipia massiliensis</name>
    <dbReference type="NCBI Taxonomy" id="211460"/>
    <lineage>
        <taxon>Bacteria</taxon>
        <taxon>Pseudomonadati</taxon>
        <taxon>Pseudomonadota</taxon>
        <taxon>Alphaproteobacteria</taxon>
        <taxon>Hyphomicrobiales</taxon>
        <taxon>Nitrobacteraceae</taxon>
        <taxon>Afipia</taxon>
    </lineage>
</organism>
<keyword evidence="1" id="KW-0808">Transferase</keyword>